<dbReference type="SUPFAM" id="SSF48264">
    <property type="entry name" value="Cytochrome P450"/>
    <property type="match status" value="1"/>
</dbReference>
<proteinExistence type="inferred from homology"/>
<dbReference type="GO" id="GO:0004497">
    <property type="term" value="F:monooxygenase activity"/>
    <property type="evidence" value="ECO:0007669"/>
    <property type="project" value="InterPro"/>
</dbReference>
<evidence type="ECO:0008006" key="8">
    <source>
        <dbReference type="Google" id="ProtNLM"/>
    </source>
</evidence>
<keyword evidence="5" id="KW-0408">Iron</keyword>
<evidence type="ECO:0000313" key="6">
    <source>
        <dbReference type="EnsemblPlants" id="Kaladp0674s0159.1.v1.1.CDS.1"/>
    </source>
</evidence>
<protein>
    <recommendedName>
        <fullName evidence="8">Cytochrome P450</fullName>
    </recommendedName>
</protein>
<evidence type="ECO:0000256" key="5">
    <source>
        <dbReference type="ARBA" id="ARBA00023004"/>
    </source>
</evidence>
<dbReference type="Gramene" id="Kaladp0674s0159.1.v1.1">
    <property type="protein sequence ID" value="Kaladp0674s0159.1.v1.1.CDS.1"/>
    <property type="gene ID" value="Kaladp0674s0159.v1.1"/>
</dbReference>
<dbReference type="GO" id="GO:0005506">
    <property type="term" value="F:iron ion binding"/>
    <property type="evidence" value="ECO:0007669"/>
    <property type="project" value="InterPro"/>
</dbReference>
<sequence>MSLISVALLIFFFIQRFLRRRGCPGLISLGWSLAWALLQVLSPLMMGRTVNVRVAPPFSDLMAVLTFDPRNVEHVLKHNFANYPKGHHFTSTFQDPSLAQGIFNVDGSKWREQF</sequence>
<reference evidence="6" key="1">
    <citation type="submission" date="2021-01" db="UniProtKB">
        <authorList>
            <consortium name="EnsemblPlants"/>
        </authorList>
    </citation>
    <scope>IDENTIFICATION</scope>
</reference>
<dbReference type="Proteomes" id="UP000594263">
    <property type="component" value="Unplaced"/>
</dbReference>
<evidence type="ECO:0000256" key="3">
    <source>
        <dbReference type="ARBA" id="ARBA00022723"/>
    </source>
</evidence>
<dbReference type="GO" id="GO:0016705">
    <property type="term" value="F:oxidoreductase activity, acting on paired donors, with incorporation or reduction of molecular oxygen"/>
    <property type="evidence" value="ECO:0007669"/>
    <property type="project" value="InterPro"/>
</dbReference>
<comment type="cofactor">
    <cofactor evidence="1">
        <name>heme</name>
        <dbReference type="ChEBI" id="CHEBI:30413"/>
    </cofactor>
</comment>
<evidence type="ECO:0000256" key="1">
    <source>
        <dbReference type="ARBA" id="ARBA00001971"/>
    </source>
</evidence>
<dbReference type="Gene3D" id="1.10.630.10">
    <property type="entry name" value="Cytochrome P450"/>
    <property type="match status" value="1"/>
</dbReference>
<dbReference type="AlphaFoldDB" id="A0A7N0VF69"/>
<accession>A0A7N0VF69</accession>
<evidence type="ECO:0000256" key="4">
    <source>
        <dbReference type="ARBA" id="ARBA00023002"/>
    </source>
</evidence>
<dbReference type="PANTHER" id="PTHR24296">
    <property type="entry name" value="CYTOCHROME P450"/>
    <property type="match status" value="1"/>
</dbReference>
<dbReference type="GO" id="GO:0020037">
    <property type="term" value="F:heme binding"/>
    <property type="evidence" value="ECO:0007669"/>
    <property type="project" value="InterPro"/>
</dbReference>
<keyword evidence="7" id="KW-1185">Reference proteome</keyword>
<dbReference type="InterPro" id="IPR036396">
    <property type="entry name" value="Cyt_P450_sf"/>
</dbReference>
<name>A0A7N0VF69_KALFE</name>
<keyword evidence="4" id="KW-0560">Oxidoreductase</keyword>
<evidence type="ECO:0000256" key="2">
    <source>
        <dbReference type="ARBA" id="ARBA00010617"/>
    </source>
</evidence>
<organism evidence="6 7">
    <name type="scientific">Kalanchoe fedtschenkoi</name>
    <name type="common">Lavender scallops</name>
    <name type="synonym">South American air plant</name>
    <dbReference type="NCBI Taxonomy" id="63787"/>
    <lineage>
        <taxon>Eukaryota</taxon>
        <taxon>Viridiplantae</taxon>
        <taxon>Streptophyta</taxon>
        <taxon>Embryophyta</taxon>
        <taxon>Tracheophyta</taxon>
        <taxon>Spermatophyta</taxon>
        <taxon>Magnoliopsida</taxon>
        <taxon>eudicotyledons</taxon>
        <taxon>Gunneridae</taxon>
        <taxon>Pentapetalae</taxon>
        <taxon>Saxifragales</taxon>
        <taxon>Crassulaceae</taxon>
        <taxon>Kalanchoe</taxon>
    </lineage>
</organism>
<evidence type="ECO:0000313" key="7">
    <source>
        <dbReference type="Proteomes" id="UP000594263"/>
    </source>
</evidence>
<comment type="similarity">
    <text evidence="2">Belongs to the cytochrome P450 family.</text>
</comment>
<keyword evidence="3" id="KW-0479">Metal-binding</keyword>
<dbReference type="EnsemblPlants" id="Kaladp0674s0159.1.v1.1">
    <property type="protein sequence ID" value="Kaladp0674s0159.1.v1.1.CDS.1"/>
    <property type="gene ID" value="Kaladp0674s0159.v1.1"/>
</dbReference>